<gene>
    <name evidence="1" type="ORF">DWX41_13725</name>
</gene>
<dbReference type="AlphaFoldDB" id="A0A3E2WRD5"/>
<evidence type="ECO:0000313" key="2">
    <source>
        <dbReference type="Proteomes" id="UP000261111"/>
    </source>
</evidence>
<comment type="caution">
    <text evidence="1">The sequence shown here is derived from an EMBL/GenBank/DDBJ whole genome shotgun (WGS) entry which is preliminary data.</text>
</comment>
<evidence type="ECO:0000313" key="1">
    <source>
        <dbReference type="EMBL" id="RGC29864.1"/>
    </source>
</evidence>
<accession>A0A3E2WRD5</accession>
<dbReference type="EMBL" id="QVIA01000014">
    <property type="protein sequence ID" value="RGC29864.1"/>
    <property type="molecule type" value="Genomic_DNA"/>
</dbReference>
<name>A0A3E2WRD5_9FIRM</name>
<sequence length="63" mass="6739">MLRLGGDRSAVFVEISIMAQPPSGSMQTECVRMPYDAPPLSCGRICQGASISHQVSGNAERDE</sequence>
<reference evidence="1 2" key="1">
    <citation type="submission" date="2018-08" db="EMBL/GenBank/DDBJ databases">
        <title>A genome reference for cultivated species of the human gut microbiota.</title>
        <authorList>
            <person name="Zou Y."/>
            <person name="Xue W."/>
            <person name="Luo G."/>
        </authorList>
    </citation>
    <scope>NUCLEOTIDE SEQUENCE [LARGE SCALE GENOMIC DNA]</scope>
    <source>
        <strain evidence="1 2">AF19-21</strain>
    </source>
</reference>
<organism evidence="1 2">
    <name type="scientific">Hungatella hathewayi</name>
    <dbReference type="NCBI Taxonomy" id="154046"/>
    <lineage>
        <taxon>Bacteria</taxon>
        <taxon>Bacillati</taxon>
        <taxon>Bacillota</taxon>
        <taxon>Clostridia</taxon>
        <taxon>Lachnospirales</taxon>
        <taxon>Lachnospiraceae</taxon>
        <taxon>Hungatella</taxon>
    </lineage>
</organism>
<proteinExistence type="predicted"/>
<protein>
    <submittedName>
        <fullName evidence="1">Uncharacterized protein</fullName>
    </submittedName>
</protein>
<dbReference type="Proteomes" id="UP000261111">
    <property type="component" value="Unassembled WGS sequence"/>
</dbReference>